<protein>
    <submittedName>
        <fullName evidence="1">Uncharacterized protein</fullName>
    </submittedName>
</protein>
<accession>A0AAV4U866</accession>
<evidence type="ECO:0000313" key="1">
    <source>
        <dbReference type="EMBL" id="GIY53820.1"/>
    </source>
</evidence>
<name>A0AAV4U866_CAEEX</name>
<comment type="caution">
    <text evidence="1">The sequence shown here is derived from an EMBL/GenBank/DDBJ whole genome shotgun (WGS) entry which is preliminary data.</text>
</comment>
<evidence type="ECO:0000313" key="2">
    <source>
        <dbReference type="Proteomes" id="UP001054945"/>
    </source>
</evidence>
<sequence>MIPSPAPVLSLGLPDFPGSHSLMSKSALGGINAHAMVPILRQRESIERALMRTESRCAVTFSNYNVYGEPMLSVESRRRIAVNYSVSQRSSDGNVITEHE</sequence>
<dbReference type="EMBL" id="BPLR01012410">
    <property type="protein sequence ID" value="GIY53820.1"/>
    <property type="molecule type" value="Genomic_DNA"/>
</dbReference>
<keyword evidence="2" id="KW-1185">Reference proteome</keyword>
<dbReference type="Proteomes" id="UP001054945">
    <property type="component" value="Unassembled WGS sequence"/>
</dbReference>
<organism evidence="1 2">
    <name type="scientific">Caerostris extrusa</name>
    <name type="common">Bark spider</name>
    <name type="synonym">Caerostris bankana</name>
    <dbReference type="NCBI Taxonomy" id="172846"/>
    <lineage>
        <taxon>Eukaryota</taxon>
        <taxon>Metazoa</taxon>
        <taxon>Ecdysozoa</taxon>
        <taxon>Arthropoda</taxon>
        <taxon>Chelicerata</taxon>
        <taxon>Arachnida</taxon>
        <taxon>Araneae</taxon>
        <taxon>Araneomorphae</taxon>
        <taxon>Entelegynae</taxon>
        <taxon>Araneoidea</taxon>
        <taxon>Araneidae</taxon>
        <taxon>Caerostris</taxon>
    </lineage>
</organism>
<reference evidence="1 2" key="1">
    <citation type="submission" date="2021-06" db="EMBL/GenBank/DDBJ databases">
        <title>Caerostris extrusa draft genome.</title>
        <authorList>
            <person name="Kono N."/>
            <person name="Arakawa K."/>
        </authorList>
    </citation>
    <scope>NUCLEOTIDE SEQUENCE [LARGE SCALE GENOMIC DNA]</scope>
</reference>
<gene>
    <name evidence="1" type="ORF">CEXT_592581</name>
</gene>
<dbReference type="AlphaFoldDB" id="A0AAV4U866"/>
<proteinExistence type="predicted"/>